<dbReference type="SUPFAM" id="SSF53335">
    <property type="entry name" value="S-adenosyl-L-methionine-dependent methyltransferases"/>
    <property type="match status" value="1"/>
</dbReference>
<dbReference type="EMBL" id="LAZR01047311">
    <property type="protein sequence ID" value="KKK94505.1"/>
    <property type="molecule type" value="Genomic_DNA"/>
</dbReference>
<dbReference type="EC" id="2.1.1.72" evidence="1"/>
<evidence type="ECO:0000256" key="4">
    <source>
        <dbReference type="ARBA" id="ARBA00022691"/>
    </source>
</evidence>
<evidence type="ECO:0000256" key="3">
    <source>
        <dbReference type="ARBA" id="ARBA00022679"/>
    </source>
</evidence>
<dbReference type="InterPro" id="IPR012327">
    <property type="entry name" value="MeTrfase_D12"/>
</dbReference>
<dbReference type="GO" id="GO:0009307">
    <property type="term" value="P:DNA restriction-modification system"/>
    <property type="evidence" value="ECO:0007669"/>
    <property type="project" value="InterPro"/>
</dbReference>
<reference evidence="6" key="1">
    <citation type="journal article" date="2015" name="Nature">
        <title>Complex archaea that bridge the gap between prokaryotes and eukaryotes.</title>
        <authorList>
            <person name="Spang A."/>
            <person name="Saw J.H."/>
            <person name="Jorgensen S.L."/>
            <person name="Zaremba-Niedzwiedzka K."/>
            <person name="Martijn J."/>
            <person name="Lind A.E."/>
            <person name="van Eijk R."/>
            <person name="Schleper C."/>
            <person name="Guy L."/>
            <person name="Ettema T.J."/>
        </authorList>
    </citation>
    <scope>NUCLEOTIDE SEQUENCE</scope>
</reference>
<evidence type="ECO:0000256" key="2">
    <source>
        <dbReference type="ARBA" id="ARBA00022603"/>
    </source>
</evidence>
<keyword evidence="2" id="KW-0489">Methyltransferase</keyword>
<proteinExistence type="predicted"/>
<sequence>METVNDLHRDLVNLAKVIQDKELGSQLYDKLCRTLYAEDFFREAKERWISFPKNIHCDPDILRAYDYFVSSWMGMNGVSGTERCNYQFAVRWCRGGGHGARRWQSVVDSMPAWHKRLRNVVIIQRDAFEVLGNIKDQEGVAVYCDPPYFDKSDKYVHD</sequence>
<name>A0A0F9A8K2_9ZZZZ</name>
<dbReference type="InterPro" id="IPR029063">
    <property type="entry name" value="SAM-dependent_MTases_sf"/>
</dbReference>
<keyword evidence="4" id="KW-0949">S-adenosyl-L-methionine</keyword>
<dbReference type="GO" id="GO:0003676">
    <property type="term" value="F:nucleic acid binding"/>
    <property type="evidence" value="ECO:0007669"/>
    <property type="project" value="InterPro"/>
</dbReference>
<dbReference type="Pfam" id="PF02086">
    <property type="entry name" value="MethyltransfD12"/>
    <property type="match status" value="1"/>
</dbReference>
<dbReference type="GO" id="GO:0009007">
    <property type="term" value="F:site-specific DNA-methyltransferase (adenine-specific) activity"/>
    <property type="evidence" value="ECO:0007669"/>
    <property type="project" value="UniProtKB-EC"/>
</dbReference>
<accession>A0A0F9A8K2</accession>
<evidence type="ECO:0000256" key="5">
    <source>
        <dbReference type="ARBA" id="ARBA00047942"/>
    </source>
</evidence>
<dbReference type="AlphaFoldDB" id="A0A0F9A8K2"/>
<dbReference type="PROSITE" id="PS00092">
    <property type="entry name" value="N6_MTASE"/>
    <property type="match status" value="1"/>
</dbReference>
<protein>
    <recommendedName>
        <fullName evidence="1">site-specific DNA-methyltransferase (adenine-specific)</fullName>
        <ecNumber evidence="1">2.1.1.72</ecNumber>
    </recommendedName>
</protein>
<comment type="catalytic activity">
    <reaction evidence="5">
        <text>a 2'-deoxyadenosine in DNA + S-adenosyl-L-methionine = an N(6)-methyl-2'-deoxyadenosine in DNA + S-adenosyl-L-homocysteine + H(+)</text>
        <dbReference type="Rhea" id="RHEA:15197"/>
        <dbReference type="Rhea" id="RHEA-COMP:12418"/>
        <dbReference type="Rhea" id="RHEA-COMP:12419"/>
        <dbReference type="ChEBI" id="CHEBI:15378"/>
        <dbReference type="ChEBI" id="CHEBI:57856"/>
        <dbReference type="ChEBI" id="CHEBI:59789"/>
        <dbReference type="ChEBI" id="CHEBI:90615"/>
        <dbReference type="ChEBI" id="CHEBI:90616"/>
        <dbReference type="EC" id="2.1.1.72"/>
    </reaction>
</comment>
<dbReference type="Gene3D" id="3.40.50.150">
    <property type="entry name" value="Vaccinia Virus protein VP39"/>
    <property type="match status" value="1"/>
</dbReference>
<keyword evidence="3" id="KW-0808">Transferase</keyword>
<dbReference type="GO" id="GO:0032259">
    <property type="term" value="P:methylation"/>
    <property type="evidence" value="ECO:0007669"/>
    <property type="project" value="UniProtKB-KW"/>
</dbReference>
<feature type="non-terminal residue" evidence="6">
    <location>
        <position position="158"/>
    </location>
</feature>
<evidence type="ECO:0000313" key="6">
    <source>
        <dbReference type="EMBL" id="KKK94505.1"/>
    </source>
</evidence>
<dbReference type="InterPro" id="IPR002052">
    <property type="entry name" value="DNA_methylase_N6_adenine_CS"/>
</dbReference>
<organism evidence="6">
    <name type="scientific">marine sediment metagenome</name>
    <dbReference type="NCBI Taxonomy" id="412755"/>
    <lineage>
        <taxon>unclassified sequences</taxon>
        <taxon>metagenomes</taxon>
        <taxon>ecological metagenomes</taxon>
    </lineage>
</organism>
<evidence type="ECO:0000256" key="1">
    <source>
        <dbReference type="ARBA" id="ARBA00011900"/>
    </source>
</evidence>
<gene>
    <name evidence="6" type="ORF">LCGC14_2682230</name>
</gene>
<comment type="caution">
    <text evidence="6">The sequence shown here is derived from an EMBL/GenBank/DDBJ whole genome shotgun (WGS) entry which is preliminary data.</text>
</comment>